<gene>
    <name evidence="3" type="ORF">ADL29_00260</name>
</gene>
<feature type="transmembrane region" description="Helical" evidence="1">
    <location>
        <begin position="211"/>
        <end position="236"/>
    </location>
</feature>
<dbReference type="GO" id="GO:0016747">
    <property type="term" value="F:acyltransferase activity, transferring groups other than amino-acyl groups"/>
    <property type="evidence" value="ECO:0007669"/>
    <property type="project" value="InterPro"/>
</dbReference>
<dbReference type="Proteomes" id="UP000037982">
    <property type="component" value="Unassembled WGS sequence"/>
</dbReference>
<feature type="transmembrane region" description="Helical" evidence="1">
    <location>
        <begin position="143"/>
        <end position="161"/>
    </location>
</feature>
<feature type="transmembrane region" description="Helical" evidence="1">
    <location>
        <begin position="243"/>
        <end position="264"/>
    </location>
</feature>
<keyword evidence="1" id="KW-1133">Transmembrane helix</keyword>
<feature type="transmembrane region" description="Helical" evidence="1">
    <location>
        <begin position="21"/>
        <end position="41"/>
    </location>
</feature>
<dbReference type="PATRIC" id="fig|66876.3.peg.59"/>
<dbReference type="EMBL" id="LGKG01000001">
    <property type="protein sequence ID" value="KPC66679.1"/>
    <property type="molecule type" value="Genomic_DNA"/>
</dbReference>
<name>A0A0N0H3Z3_9ACTN</name>
<evidence type="ECO:0000313" key="3">
    <source>
        <dbReference type="EMBL" id="KPC66679.1"/>
    </source>
</evidence>
<accession>A0A0N0H3Z3</accession>
<dbReference type="AlphaFoldDB" id="A0A0N0H3Z3"/>
<sequence length="395" mass="43043">MEGAPVTAQPITTSRLPSLTGLRFIAAALVFAVHGASTGVFKDQAVAADYFTFFGNAGAVGVSFFFLLSGFVLTWSARTGDSARRFWRRRFFKIVPNHVVTFAAALVLMSLVSAQIAFPQTLANLFLLHAWLPDVSYVETANTVSWSLSVEMLFYLAFPLLIRLVNKVRPNRLWYGAAGAAALVLVLPVIAQHLLPGTPHYSFLPVSWTQVWFVYVFPLSRLLEFLLGMFMARILLTGRWPGLGLLPAGLLAVAAYLLPVFVTFNQLYNYAAVTVVPLALLIPAAAAADVRGRRTWLSTRTFVWLGEISFAFYLVHSLVLTYGHRIFGSQPNIFGQPTGPAWGAPAGLAFLAGCFAVSVLLAWGLYALLERPAMRRWSRPARAASGARAGVAADA</sequence>
<feature type="domain" description="Acyltransferase 3" evidence="2">
    <location>
        <begin position="18"/>
        <end position="358"/>
    </location>
</feature>
<keyword evidence="1" id="KW-0472">Membrane</keyword>
<feature type="transmembrane region" description="Helical" evidence="1">
    <location>
        <begin position="342"/>
        <end position="369"/>
    </location>
</feature>
<keyword evidence="1" id="KW-0812">Transmembrane</keyword>
<feature type="transmembrane region" description="Helical" evidence="1">
    <location>
        <begin position="270"/>
        <end position="290"/>
    </location>
</feature>
<keyword evidence="4" id="KW-1185">Reference proteome</keyword>
<evidence type="ECO:0000259" key="2">
    <source>
        <dbReference type="Pfam" id="PF01757"/>
    </source>
</evidence>
<evidence type="ECO:0000256" key="1">
    <source>
        <dbReference type="SAM" id="Phobius"/>
    </source>
</evidence>
<dbReference type="PANTHER" id="PTHR23028:SF131">
    <property type="entry name" value="BLR2367 PROTEIN"/>
    <property type="match status" value="1"/>
</dbReference>
<dbReference type="InterPro" id="IPR050879">
    <property type="entry name" value="Acyltransferase_3"/>
</dbReference>
<feature type="transmembrane region" description="Helical" evidence="1">
    <location>
        <begin position="98"/>
        <end position="118"/>
    </location>
</feature>
<dbReference type="InterPro" id="IPR002656">
    <property type="entry name" value="Acyl_transf_3_dom"/>
</dbReference>
<dbReference type="GO" id="GO:0000271">
    <property type="term" value="P:polysaccharide biosynthetic process"/>
    <property type="evidence" value="ECO:0007669"/>
    <property type="project" value="TreeGrafter"/>
</dbReference>
<feature type="transmembrane region" description="Helical" evidence="1">
    <location>
        <begin position="173"/>
        <end position="191"/>
    </location>
</feature>
<comment type="caution">
    <text evidence="3">The sequence shown here is derived from an EMBL/GenBank/DDBJ whole genome shotgun (WGS) entry which is preliminary data.</text>
</comment>
<feature type="transmembrane region" description="Helical" evidence="1">
    <location>
        <begin position="302"/>
        <end position="322"/>
    </location>
</feature>
<feature type="transmembrane region" description="Helical" evidence="1">
    <location>
        <begin position="53"/>
        <end position="77"/>
    </location>
</feature>
<dbReference type="PANTHER" id="PTHR23028">
    <property type="entry name" value="ACETYLTRANSFERASE"/>
    <property type="match status" value="1"/>
</dbReference>
<proteinExistence type="predicted"/>
<dbReference type="GO" id="GO:0016020">
    <property type="term" value="C:membrane"/>
    <property type="evidence" value="ECO:0007669"/>
    <property type="project" value="TreeGrafter"/>
</dbReference>
<dbReference type="Pfam" id="PF01757">
    <property type="entry name" value="Acyl_transf_3"/>
    <property type="match status" value="1"/>
</dbReference>
<organism evidence="3 4">
    <name type="scientific">Streptomyces chattanoogensis</name>
    <dbReference type="NCBI Taxonomy" id="66876"/>
    <lineage>
        <taxon>Bacteria</taxon>
        <taxon>Bacillati</taxon>
        <taxon>Actinomycetota</taxon>
        <taxon>Actinomycetes</taxon>
        <taxon>Kitasatosporales</taxon>
        <taxon>Streptomycetaceae</taxon>
        <taxon>Streptomyces</taxon>
    </lineage>
</organism>
<protein>
    <recommendedName>
        <fullName evidence="2">Acyltransferase 3 domain-containing protein</fullName>
    </recommendedName>
</protein>
<reference evidence="4" key="1">
    <citation type="submission" date="2015-07" db="EMBL/GenBank/DDBJ databases">
        <authorList>
            <person name="Ju K.-S."/>
            <person name="Doroghazi J.R."/>
            <person name="Metcalf W.W."/>
        </authorList>
    </citation>
    <scope>NUCLEOTIDE SEQUENCE [LARGE SCALE GENOMIC DNA]</scope>
    <source>
        <strain evidence="4">NRRL ISP-5002</strain>
    </source>
</reference>
<evidence type="ECO:0000313" key="4">
    <source>
        <dbReference type="Proteomes" id="UP000037982"/>
    </source>
</evidence>